<dbReference type="GO" id="GO:0004165">
    <property type="term" value="F:delta(3)-delta(2)-enoyl-CoA isomerase activity"/>
    <property type="evidence" value="ECO:0007669"/>
    <property type="project" value="UniProtKB-EC"/>
</dbReference>
<gene>
    <name evidence="8" type="primary">LOC105047496</name>
</gene>
<dbReference type="GeneID" id="105047496"/>
<name>A0A6I9RKP7_ELAGV</name>
<dbReference type="FunCoup" id="A0A6I9RKP7">
    <property type="interactions" value="33"/>
</dbReference>
<comment type="similarity">
    <text evidence="4">Belongs to the enoyl-CoA hydratase/isomerase family.</text>
</comment>
<dbReference type="RefSeq" id="XP_010924736.1">
    <property type="nucleotide sequence ID" value="XM_010926434.2"/>
</dbReference>
<dbReference type="InterPro" id="IPR001753">
    <property type="entry name" value="Enoyl-CoA_hydra/iso"/>
</dbReference>
<dbReference type="Gene3D" id="3.90.226.10">
    <property type="entry name" value="2-enoyl-CoA Hydratase, Chain A, domain 1"/>
    <property type="match status" value="1"/>
</dbReference>
<dbReference type="EC" id="5.3.3.8" evidence="5"/>
<evidence type="ECO:0000256" key="2">
    <source>
        <dbReference type="ARBA" id="ARBA00000765"/>
    </source>
</evidence>
<accession>A0A6I9RKP7</accession>
<dbReference type="OrthoDB" id="410701at2759"/>
<evidence type="ECO:0000256" key="5">
    <source>
        <dbReference type="ARBA" id="ARBA00012064"/>
    </source>
</evidence>
<keyword evidence="8" id="KW-0413">Isomerase</keyword>
<dbReference type="InParanoid" id="A0A6I9RKP7"/>
<comment type="catalytic activity">
    <reaction evidence="2">
        <text>a (3E)-enoyl-CoA = a 4-saturated (2E)-enoyl-CoA</text>
        <dbReference type="Rhea" id="RHEA:45228"/>
        <dbReference type="ChEBI" id="CHEBI:58521"/>
        <dbReference type="ChEBI" id="CHEBI:85097"/>
        <dbReference type="EC" id="5.3.3.8"/>
    </reaction>
</comment>
<dbReference type="Pfam" id="PF00378">
    <property type="entry name" value="ECH_1"/>
    <property type="match status" value="1"/>
</dbReference>
<dbReference type="GO" id="GO:0005777">
    <property type="term" value="C:peroxisome"/>
    <property type="evidence" value="ECO:0007669"/>
    <property type="project" value="TreeGrafter"/>
</dbReference>
<protein>
    <recommendedName>
        <fullName evidence="5">Delta(3)-Delta(2)-enoyl-CoA isomerase</fullName>
        <ecNumber evidence="5">5.3.3.8</ecNumber>
    </recommendedName>
</protein>
<dbReference type="CDD" id="cd06558">
    <property type="entry name" value="crotonase-like"/>
    <property type="match status" value="1"/>
</dbReference>
<dbReference type="PANTHER" id="PTHR11941:SF75">
    <property type="entry name" value="ENOYL-COA HYDRATASE_ISOMERASE FAMILY PROTEIN"/>
    <property type="match status" value="1"/>
</dbReference>
<comment type="catalytic activity">
    <reaction evidence="1">
        <text>a (3Z)-enoyl-CoA = a 4-saturated (2E)-enoyl-CoA</text>
        <dbReference type="Rhea" id="RHEA:45900"/>
        <dbReference type="ChEBI" id="CHEBI:85097"/>
        <dbReference type="ChEBI" id="CHEBI:85489"/>
        <dbReference type="EC" id="5.3.3.8"/>
    </reaction>
</comment>
<dbReference type="PANTHER" id="PTHR11941">
    <property type="entry name" value="ENOYL-COA HYDRATASE-RELATED"/>
    <property type="match status" value="1"/>
</dbReference>
<dbReference type="GO" id="GO:0006635">
    <property type="term" value="P:fatty acid beta-oxidation"/>
    <property type="evidence" value="ECO:0007669"/>
    <property type="project" value="TreeGrafter"/>
</dbReference>
<sequence>MCSLDKRGRVFVLTLTGDGEHRLGHDLIAAIRSTLARVRVESAAIRGAALVTAAEGRFFSNGFDLAWANSAGSPSAARERLGSLVALFRPIVADMMSLPMPTIAAVTGHAAAAGFMLAICHDYVAMRGDRGFLYMSELDIGLPFPPYFMALMRAKIGDPRALRDVVLRAAKIPATEAKEKGLVDWVHGNAAETMEAAVRMGEELAARKWNGSVYASIRMGTFQKLCSAVGLTEEGDEEKMKIVAPKL</sequence>
<evidence type="ECO:0000313" key="8">
    <source>
        <dbReference type="RefSeq" id="XP_010924736.1"/>
    </source>
</evidence>
<evidence type="ECO:0000256" key="4">
    <source>
        <dbReference type="ARBA" id="ARBA00005254"/>
    </source>
</evidence>
<reference evidence="8" key="1">
    <citation type="submission" date="2025-08" db="UniProtKB">
        <authorList>
            <consortium name="RefSeq"/>
        </authorList>
    </citation>
    <scope>IDENTIFICATION</scope>
</reference>
<dbReference type="KEGG" id="egu:105047496"/>
<organism evidence="7 8">
    <name type="scientific">Elaeis guineensis var. tenera</name>
    <name type="common">Oil palm</name>
    <dbReference type="NCBI Taxonomy" id="51953"/>
    <lineage>
        <taxon>Eukaryota</taxon>
        <taxon>Viridiplantae</taxon>
        <taxon>Streptophyta</taxon>
        <taxon>Embryophyta</taxon>
        <taxon>Tracheophyta</taxon>
        <taxon>Spermatophyta</taxon>
        <taxon>Magnoliopsida</taxon>
        <taxon>Liliopsida</taxon>
        <taxon>Arecaceae</taxon>
        <taxon>Arecoideae</taxon>
        <taxon>Cocoseae</taxon>
        <taxon>Elaeidinae</taxon>
        <taxon>Elaeis</taxon>
    </lineage>
</organism>
<evidence type="ECO:0000313" key="7">
    <source>
        <dbReference type="Proteomes" id="UP000504607"/>
    </source>
</evidence>
<dbReference type="InterPro" id="IPR029045">
    <property type="entry name" value="ClpP/crotonase-like_dom_sf"/>
</dbReference>
<proteinExistence type="inferred from homology"/>
<dbReference type="SUPFAM" id="SSF52096">
    <property type="entry name" value="ClpP/crotonase"/>
    <property type="match status" value="1"/>
</dbReference>
<evidence type="ECO:0000256" key="1">
    <source>
        <dbReference type="ARBA" id="ARBA00000452"/>
    </source>
</evidence>
<keyword evidence="7" id="KW-1185">Reference proteome</keyword>
<evidence type="ECO:0000256" key="6">
    <source>
        <dbReference type="ARBA" id="ARBA00023098"/>
    </source>
</evidence>
<dbReference type="AlphaFoldDB" id="A0A6I9RKP7"/>
<dbReference type="Proteomes" id="UP000504607">
    <property type="component" value="Chromosome 6"/>
</dbReference>
<keyword evidence="6" id="KW-0443">Lipid metabolism</keyword>
<evidence type="ECO:0000256" key="3">
    <source>
        <dbReference type="ARBA" id="ARBA00005005"/>
    </source>
</evidence>
<comment type="pathway">
    <text evidence="3">Lipid metabolism; fatty acid beta-oxidation.</text>
</comment>
<dbReference type="FunFam" id="3.90.226.10:FF:000049">
    <property type="entry name" value="Enoyl-CoA delta isomerase 3"/>
    <property type="match status" value="1"/>
</dbReference>